<dbReference type="Proteomes" id="UP000410492">
    <property type="component" value="Unassembled WGS sequence"/>
</dbReference>
<evidence type="ECO:0000259" key="1">
    <source>
        <dbReference type="PROSITE" id="PS00028"/>
    </source>
</evidence>
<dbReference type="PROSITE" id="PS00028">
    <property type="entry name" value="ZINC_FINGER_C2H2_1"/>
    <property type="match status" value="1"/>
</dbReference>
<sequence>MCCEPIRNIFDRYCFVELSVVFFKCTIYVRALALLADTEHFSGILPPEEDKIMCPKCGKKYPRLQLLTHVQFECGKQTILQCPLCPRKCKRDDILQSHLRNIHRIN</sequence>
<accession>A0A653DNK7</accession>
<keyword evidence="3" id="KW-1185">Reference proteome</keyword>
<dbReference type="InterPro" id="IPR013087">
    <property type="entry name" value="Znf_C2H2_type"/>
</dbReference>
<dbReference type="OrthoDB" id="10004641at2759"/>
<organism evidence="2 3">
    <name type="scientific">Callosobruchus maculatus</name>
    <name type="common">Southern cowpea weevil</name>
    <name type="synonym">Pulse bruchid</name>
    <dbReference type="NCBI Taxonomy" id="64391"/>
    <lineage>
        <taxon>Eukaryota</taxon>
        <taxon>Metazoa</taxon>
        <taxon>Ecdysozoa</taxon>
        <taxon>Arthropoda</taxon>
        <taxon>Hexapoda</taxon>
        <taxon>Insecta</taxon>
        <taxon>Pterygota</taxon>
        <taxon>Neoptera</taxon>
        <taxon>Endopterygota</taxon>
        <taxon>Coleoptera</taxon>
        <taxon>Polyphaga</taxon>
        <taxon>Cucujiformia</taxon>
        <taxon>Chrysomeloidea</taxon>
        <taxon>Chrysomelidae</taxon>
        <taxon>Bruchinae</taxon>
        <taxon>Bruchini</taxon>
        <taxon>Callosobruchus</taxon>
    </lineage>
</organism>
<dbReference type="EMBL" id="CAACVG010012823">
    <property type="protein sequence ID" value="VEN60928.1"/>
    <property type="molecule type" value="Genomic_DNA"/>
</dbReference>
<reference evidence="2 3" key="1">
    <citation type="submission" date="2019-01" db="EMBL/GenBank/DDBJ databases">
        <authorList>
            <person name="Sayadi A."/>
        </authorList>
    </citation>
    <scope>NUCLEOTIDE SEQUENCE [LARGE SCALE GENOMIC DNA]</scope>
</reference>
<name>A0A653DNK7_CALMS</name>
<dbReference type="Gene3D" id="3.30.160.60">
    <property type="entry name" value="Classic Zinc Finger"/>
    <property type="match status" value="1"/>
</dbReference>
<proteinExistence type="predicted"/>
<protein>
    <recommendedName>
        <fullName evidence="1">C2H2-type domain-containing protein</fullName>
    </recommendedName>
</protein>
<dbReference type="SMART" id="SM00355">
    <property type="entry name" value="ZnF_C2H2"/>
    <property type="match status" value="2"/>
</dbReference>
<evidence type="ECO:0000313" key="3">
    <source>
        <dbReference type="Proteomes" id="UP000410492"/>
    </source>
</evidence>
<dbReference type="AlphaFoldDB" id="A0A653DNK7"/>
<evidence type="ECO:0000313" key="2">
    <source>
        <dbReference type="EMBL" id="VEN60928.1"/>
    </source>
</evidence>
<gene>
    <name evidence="2" type="ORF">CALMAC_LOCUS18474</name>
</gene>
<feature type="domain" description="C2H2-type" evidence="1">
    <location>
        <begin position="82"/>
        <end position="103"/>
    </location>
</feature>